<gene>
    <name evidence="1" type="ORF">M231_00196</name>
</gene>
<dbReference type="EMBL" id="SDIL01000001">
    <property type="protein sequence ID" value="RXK42642.1"/>
    <property type="molecule type" value="Genomic_DNA"/>
</dbReference>
<evidence type="ECO:0000313" key="2">
    <source>
        <dbReference type="Proteomes" id="UP000289152"/>
    </source>
</evidence>
<accession>A0A4Q1BWZ3</accession>
<dbReference type="InParanoid" id="A0A4Q1BWZ3"/>
<evidence type="ECO:0000313" key="1">
    <source>
        <dbReference type="EMBL" id="RXK42642.1"/>
    </source>
</evidence>
<dbReference type="Proteomes" id="UP000289152">
    <property type="component" value="Unassembled WGS sequence"/>
</dbReference>
<keyword evidence="2" id="KW-1185">Reference proteome</keyword>
<reference evidence="1 2" key="1">
    <citation type="submission" date="2016-06" db="EMBL/GenBank/DDBJ databases">
        <title>Evolution of pathogenesis and genome organization in the Tremellales.</title>
        <authorList>
            <person name="Cuomo C."/>
            <person name="Litvintseva A."/>
            <person name="Heitman J."/>
            <person name="Chen Y."/>
            <person name="Sun S."/>
            <person name="Springer D."/>
            <person name="Dromer F."/>
            <person name="Young S."/>
            <person name="Zeng Q."/>
            <person name="Chapman S."/>
            <person name="Gujja S."/>
            <person name="Saif S."/>
            <person name="Birren B."/>
        </authorList>
    </citation>
    <scope>NUCLEOTIDE SEQUENCE [LARGE SCALE GENOMIC DNA]</scope>
    <source>
        <strain evidence="1 2">ATCC 28783</strain>
    </source>
</reference>
<protein>
    <submittedName>
        <fullName evidence="1">Uncharacterized protein</fullName>
    </submittedName>
</protein>
<proteinExistence type="predicted"/>
<dbReference type="AlphaFoldDB" id="A0A4Q1BWZ3"/>
<organism evidence="1 2">
    <name type="scientific">Tremella mesenterica</name>
    <name type="common">Jelly fungus</name>
    <dbReference type="NCBI Taxonomy" id="5217"/>
    <lineage>
        <taxon>Eukaryota</taxon>
        <taxon>Fungi</taxon>
        <taxon>Dikarya</taxon>
        <taxon>Basidiomycota</taxon>
        <taxon>Agaricomycotina</taxon>
        <taxon>Tremellomycetes</taxon>
        <taxon>Tremellales</taxon>
        <taxon>Tremellaceae</taxon>
        <taxon>Tremella</taxon>
    </lineage>
</organism>
<comment type="caution">
    <text evidence="1">The sequence shown here is derived from an EMBL/GenBank/DDBJ whole genome shotgun (WGS) entry which is preliminary data.</text>
</comment>
<name>A0A4Q1BWZ3_TREME</name>
<sequence length="321" mass="36278">MSSPTKGLLNWVDNGTVKMLILRQPNDTEETINARRKALALHRSDEFLTHVETIDLDYVTSTDFFLVPADISVEPSNGIPRATVQINEYFVKRMPPDLSQLRFFDESTIKEEHKKQQCVGLVKDRANKILGEGFDFPVDEYSTKVMKEWSHVKASLCRLHSDYILPVGDSKVFCRLVGIIRYPGHASMLEPSEEELDWVRKQKQEAEAEAAKNEPDNRVRKSASSKIQEIATKWAWNDGVMSYINPDDLMSAATLCMARDGKDLVVDQVGLLTSDAVTGTLVSARYKFSSTNFPPRDEESKLLVFEPESKDVKDTTTSLIQ</sequence>
<dbReference type="VEuPathDB" id="FungiDB:TREMEDRAFT_59100"/>